<dbReference type="Proteomes" id="UP000692954">
    <property type="component" value="Unassembled WGS sequence"/>
</dbReference>
<reference evidence="2" key="1">
    <citation type="submission" date="2021-01" db="EMBL/GenBank/DDBJ databases">
        <authorList>
            <consortium name="Genoscope - CEA"/>
            <person name="William W."/>
        </authorList>
    </citation>
    <scope>NUCLEOTIDE SEQUENCE</scope>
</reference>
<feature type="coiled-coil region" evidence="1">
    <location>
        <begin position="414"/>
        <end position="503"/>
    </location>
</feature>
<dbReference type="InterPro" id="IPR039889">
    <property type="entry name" value="CCD33"/>
</dbReference>
<dbReference type="GO" id="GO:0005777">
    <property type="term" value="C:peroxisome"/>
    <property type="evidence" value="ECO:0007669"/>
    <property type="project" value="TreeGrafter"/>
</dbReference>
<protein>
    <submittedName>
        <fullName evidence="2">Uncharacterized protein</fullName>
    </submittedName>
</protein>
<name>A0A8S1RFR7_9CILI</name>
<feature type="coiled-coil region" evidence="1">
    <location>
        <begin position="205"/>
        <end position="232"/>
    </location>
</feature>
<accession>A0A8S1RFR7</accession>
<sequence>MDLKVIIQNCVLITQGNFFMVVQIDELQYASKEKKTQKFRSEVQFTNAHPQFRKNVFQFTNLSYGDRVTLKLGCFNTRLTSEPQEQRKLLEHSILFGSMQLVLTVKLLEVLRIEGQLQHESLLYDPEDQRKEKGRISILLRHQSHDLKAQVEDDVERIEEIYYDPFEKDQEIIRRKLQRVELKLTSLNLSMEPIQKKLNFLRTAHKQISFDLATLRQQKDQIEEENNYFQKIVNQKNDVKELHIQIDLLCNTDYGQDILKKKLVLLMNKLEFERRIYHELSNHYYQIENAHSQAKGKTSELQTLKDTIQEQDFLIKRLEDQRPILTNLKETMENQEHIILSLQETIKETSRNLTRLDKQQLFYNLDKLKADQQLLKQKQVQLQHISEMNKGEIPRSFFEQFKNDEFFRDNPIIVNKFQKRAEMLLKEIELLQEGLAETRQAPIQQQSYRPKSQGTSDNVILQLEIQQAENKAEILEEQMLAVARNYAKQIADLKAQLNIIEAQLR</sequence>
<dbReference type="PANTHER" id="PTHR21623">
    <property type="entry name" value="SPERIOLIN-BINDING FACTOR"/>
    <property type="match status" value="1"/>
</dbReference>
<dbReference type="EMBL" id="CAJJDN010000173">
    <property type="protein sequence ID" value="CAD8127146.1"/>
    <property type="molecule type" value="Genomic_DNA"/>
</dbReference>
<evidence type="ECO:0000313" key="3">
    <source>
        <dbReference type="Proteomes" id="UP000692954"/>
    </source>
</evidence>
<gene>
    <name evidence="2" type="ORF">PSON_ATCC_30995.1.T1730068</name>
</gene>
<dbReference type="PANTHER" id="PTHR21623:SF2">
    <property type="entry name" value="COILED-COIL DOMAIN-CONTAINING PROTEIN 33"/>
    <property type="match status" value="1"/>
</dbReference>
<keyword evidence="3" id="KW-1185">Reference proteome</keyword>
<evidence type="ECO:0000256" key="1">
    <source>
        <dbReference type="SAM" id="Coils"/>
    </source>
</evidence>
<comment type="caution">
    <text evidence="2">The sequence shown here is derived from an EMBL/GenBank/DDBJ whole genome shotgun (WGS) entry which is preliminary data.</text>
</comment>
<organism evidence="2 3">
    <name type="scientific">Paramecium sonneborni</name>
    <dbReference type="NCBI Taxonomy" id="65129"/>
    <lineage>
        <taxon>Eukaryota</taxon>
        <taxon>Sar</taxon>
        <taxon>Alveolata</taxon>
        <taxon>Ciliophora</taxon>
        <taxon>Intramacronucleata</taxon>
        <taxon>Oligohymenophorea</taxon>
        <taxon>Peniculida</taxon>
        <taxon>Parameciidae</taxon>
        <taxon>Paramecium</taxon>
    </lineage>
</organism>
<keyword evidence="1" id="KW-0175">Coiled coil</keyword>
<feature type="coiled-coil region" evidence="1">
    <location>
        <begin position="301"/>
        <end position="359"/>
    </location>
</feature>
<evidence type="ECO:0000313" key="2">
    <source>
        <dbReference type="EMBL" id="CAD8127146.1"/>
    </source>
</evidence>
<dbReference type="AlphaFoldDB" id="A0A8S1RFR7"/>
<dbReference type="OrthoDB" id="312035at2759"/>
<proteinExistence type="predicted"/>